<feature type="domain" description="RNA polymerase sigma factor 70 region 4 type 2" evidence="7">
    <location>
        <begin position="109"/>
        <end position="159"/>
    </location>
</feature>
<dbReference type="Gene3D" id="1.10.10.10">
    <property type="entry name" value="Winged helix-like DNA-binding domain superfamily/Winged helix DNA-binding domain"/>
    <property type="match status" value="1"/>
</dbReference>
<keyword evidence="4" id="KW-0238">DNA-binding</keyword>
<dbReference type="NCBIfam" id="TIGR02937">
    <property type="entry name" value="sigma70-ECF"/>
    <property type="match status" value="1"/>
</dbReference>
<dbReference type="SUPFAM" id="SSF88659">
    <property type="entry name" value="Sigma3 and sigma4 domains of RNA polymerase sigma factors"/>
    <property type="match status" value="1"/>
</dbReference>
<evidence type="ECO:0000256" key="5">
    <source>
        <dbReference type="ARBA" id="ARBA00023163"/>
    </source>
</evidence>
<keyword evidence="3" id="KW-0731">Sigma factor</keyword>
<gene>
    <name evidence="8" type="ORF">Dfulv_02885</name>
</gene>
<dbReference type="SUPFAM" id="SSF88946">
    <property type="entry name" value="Sigma2 domain of RNA polymerase sigma factors"/>
    <property type="match status" value="1"/>
</dbReference>
<dbReference type="Pfam" id="PF08281">
    <property type="entry name" value="Sigma70_r4_2"/>
    <property type="match status" value="1"/>
</dbReference>
<dbReference type="RefSeq" id="WP_259861049.1">
    <property type="nucleotide sequence ID" value="NZ_BAAAST010000066.1"/>
</dbReference>
<dbReference type="Proteomes" id="UP001059617">
    <property type="component" value="Chromosome"/>
</dbReference>
<dbReference type="CDD" id="cd06171">
    <property type="entry name" value="Sigma70_r4"/>
    <property type="match status" value="1"/>
</dbReference>
<evidence type="ECO:0000256" key="1">
    <source>
        <dbReference type="ARBA" id="ARBA00010641"/>
    </source>
</evidence>
<dbReference type="Pfam" id="PF04542">
    <property type="entry name" value="Sigma70_r2"/>
    <property type="match status" value="1"/>
</dbReference>
<evidence type="ECO:0000313" key="9">
    <source>
        <dbReference type="Proteomes" id="UP001059617"/>
    </source>
</evidence>
<comment type="similarity">
    <text evidence="1">Belongs to the sigma-70 factor family. ECF subfamily.</text>
</comment>
<name>A0ABY5W2C9_9ACTN</name>
<reference evidence="8" key="2">
    <citation type="submission" date="2022-09" db="EMBL/GenBank/DDBJ databases">
        <title>Biosynthetic gene clusters of Dactylosporangioum fulvum.</title>
        <authorList>
            <person name="Caradec T."/>
        </authorList>
    </citation>
    <scope>NUCLEOTIDE SEQUENCE</scope>
    <source>
        <strain evidence="8">NRRL B-16292</strain>
    </source>
</reference>
<evidence type="ECO:0000313" key="8">
    <source>
        <dbReference type="EMBL" id="UWP83266.1"/>
    </source>
</evidence>
<dbReference type="EMBL" id="CP073720">
    <property type="protein sequence ID" value="UWP83266.1"/>
    <property type="molecule type" value="Genomic_DNA"/>
</dbReference>
<sequence>MRFDRSGVRGPTAGRTEFEELYAGHFRGLTLQINAYVGDLAEAQDLVQEAFTRAVARWDRIAKYDDPAAWVRRVAWNLATSRWRRRRVAAAFLLRQREQHVAGPNPDRVALTAALATLPPVLRKAFVLHYIAQLSIAEIAEEEDVAEGTVKSWLHRGRALVAAQLTDPREGN</sequence>
<dbReference type="InterPro" id="IPR036388">
    <property type="entry name" value="WH-like_DNA-bd_sf"/>
</dbReference>
<dbReference type="PANTHER" id="PTHR43133:SF50">
    <property type="entry name" value="ECF RNA POLYMERASE SIGMA FACTOR SIGM"/>
    <property type="match status" value="1"/>
</dbReference>
<feature type="domain" description="RNA polymerase sigma-70 region 2" evidence="6">
    <location>
        <begin position="35"/>
        <end position="87"/>
    </location>
</feature>
<dbReference type="InterPro" id="IPR014284">
    <property type="entry name" value="RNA_pol_sigma-70_dom"/>
</dbReference>
<dbReference type="Gene3D" id="1.10.1740.10">
    <property type="match status" value="1"/>
</dbReference>
<dbReference type="InterPro" id="IPR013249">
    <property type="entry name" value="RNA_pol_sigma70_r4_t2"/>
</dbReference>
<dbReference type="InterPro" id="IPR013324">
    <property type="entry name" value="RNA_pol_sigma_r3/r4-like"/>
</dbReference>
<evidence type="ECO:0000256" key="4">
    <source>
        <dbReference type="ARBA" id="ARBA00023125"/>
    </source>
</evidence>
<evidence type="ECO:0000256" key="2">
    <source>
        <dbReference type="ARBA" id="ARBA00023015"/>
    </source>
</evidence>
<evidence type="ECO:0000256" key="3">
    <source>
        <dbReference type="ARBA" id="ARBA00023082"/>
    </source>
</evidence>
<dbReference type="PANTHER" id="PTHR43133">
    <property type="entry name" value="RNA POLYMERASE ECF-TYPE SIGMA FACTO"/>
    <property type="match status" value="1"/>
</dbReference>
<evidence type="ECO:0000259" key="6">
    <source>
        <dbReference type="Pfam" id="PF04542"/>
    </source>
</evidence>
<reference evidence="8" key="1">
    <citation type="submission" date="2021-04" db="EMBL/GenBank/DDBJ databases">
        <authorList>
            <person name="Hartkoorn R.C."/>
            <person name="Beaudoing E."/>
            <person name="Hot D."/>
        </authorList>
    </citation>
    <scope>NUCLEOTIDE SEQUENCE</scope>
    <source>
        <strain evidence="8">NRRL B-16292</strain>
    </source>
</reference>
<keyword evidence="5" id="KW-0804">Transcription</keyword>
<organism evidence="8 9">
    <name type="scientific">Dactylosporangium fulvum</name>
    <dbReference type="NCBI Taxonomy" id="53359"/>
    <lineage>
        <taxon>Bacteria</taxon>
        <taxon>Bacillati</taxon>
        <taxon>Actinomycetota</taxon>
        <taxon>Actinomycetes</taxon>
        <taxon>Micromonosporales</taxon>
        <taxon>Micromonosporaceae</taxon>
        <taxon>Dactylosporangium</taxon>
    </lineage>
</organism>
<evidence type="ECO:0000259" key="7">
    <source>
        <dbReference type="Pfam" id="PF08281"/>
    </source>
</evidence>
<dbReference type="InterPro" id="IPR007627">
    <property type="entry name" value="RNA_pol_sigma70_r2"/>
</dbReference>
<dbReference type="InterPro" id="IPR013325">
    <property type="entry name" value="RNA_pol_sigma_r2"/>
</dbReference>
<keyword evidence="9" id="KW-1185">Reference proteome</keyword>
<accession>A0ABY5W2C9</accession>
<keyword evidence="2" id="KW-0805">Transcription regulation</keyword>
<protein>
    <submittedName>
        <fullName evidence="8">Sigma-70 family RNA polymerase sigma factor</fullName>
    </submittedName>
</protein>
<dbReference type="InterPro" id="IPR039425">
    <property type="entry name" value="RNA_pol_sigma-70-like"/>
</dbReference>
<proteinExistence type="inferred from homology"/>